<accession>A0A0F9KPS8</accession>
<dbReference type="AlphaFoldDB" id="A0A0F9KPS8"/>
<dbReference type="EMBL" id="LAZR01013004">
    <property type="protein sequence ID" value="KKM24043.1"/>
    <property type="molecule type" value="Genomic_DNA"/>
</dbReference>
<comment type="caution">
    <text evidence="1">The sequence shown here is derived from an EMBL/GenBank/DDBJ whole genome shotgun (WGS) entry which is preliminary data.</text>
</comment>
<gene>
    <name evidence="1" type="ORF">LCGC14_1609180</name>
</gene>
<proteinExistence type="predicted"/>
<name>A0A0F9KPS8_9ZZZZ</name>
<evidence type="ECO:0000313" key="1">
    <source>
        <dbReference type="EMBL" id="KKM24043.1"/>
    </source>
</evidence>
<protein>
    <submittedName>
        <fullName evidence="1">Uncharacterized protein</fullName>
    </submittedName>
</protein>
<sequence length="73" mass="8384">MKGNPYLGIVVDNREPQDYIIRKEPEPLLKQGFAYHAYLKDGTPMYMAEPTVLDLEARLLRGYPIKSITMEAI</sequence>
<organism evidence="1">
    <name type="scientific">marine sediment metagenome</name>
    <dbReference type="NCBI Taxonomy" id="412755"/>
    <lineage>
        <taxon>unclassified sequences</taxon>
        <taxon>metagenomes</taxon>
        <taxon>ecological metagenomes</taxon>
    </lineage>
</organism>
<reference evidence="1" key="1">
    <citation type="journal article" date="2015" name="Nature">
        <title>Complex archaea that bridge the gap between prokaryotes and eukaryotes.</title>
        <authorList>
            <person name="Spang A."/>
            <person name="Saw J.H."/>
            <person name="Jorgensen S.L."/>
            <person name="Zaremba-Niedzwiedzka K."/>
            <person name="Martijn J."/>
            <person name="Lind A.E."/>
            <person name="van Eijk R."/>
            <person name="Schleper C."/>
            <person name="Guy L."/>
            <person name="Ettema T.J."/>
        </authorList>
    </citation>
    <scope>NUCLEOTIDE SEQUENCE</scope>
</reference>